<evidence type="ECO:0000313" key="3">
    <source>
        <dbReference type="Proteomes" id="UP001178288"/>
    </source>
</evidence>
<name>A0AA95SB96_9BACI</name>
<reference evidence="2" key="1">
    <citation type="submission" date="2023-05" db="EMBL/GenBank/DDBJ databases">
        <title>Comparative genomics of Bacillaceae isolates and their secondary metabolite potential.</title>
        <authorList>
            <person name="Song L."/>
            <person name="Nielsen L.J."/>
            <person name="Mohite O."/>
            <person name="Xu X."/>
            <person name="Weber T."/>
            <person name="Kovacs A.T."/>
        </authorList>
    </citation>
    <scope>NUCLEOTIDE SEQUENCE</scope>
    <source>
        <strain evidence="2">XLM17</strain>
    </source>
</reference>
<dbReference type="KEGG" id="nnv:QNH39_19210"/>
<evidence type="ECO:0000256" key="1">
    <source>
        <dbReference type="SAM" id="MobiDB-lite"/>
    </source>
</evidence>
<gene>
    <name evidence="2" type="ORF">QNH39_19210</name>
</gene>
<dbReference type="AlphaFoldDB" id="A0AA95SB96"/>
<sequence length="156" mass="17631">MNTILVMIVIGIITSMFGKAKNNRGQSQNKPTSPNGIGEIRKLFQELTDQEISELSPIKEPTRPSSVIVEQKTAAPQKLEKEYLQVRKESESSRERAAASRQQKEIIKERVQKDKQEEAGTIFSEYPDAKTLVNGIVWSEILGEPRSKKPYFAKRG</sequence>
<evidence type="ECO:0000313" key="2">
    <source>
        <dbReference type="EMBL" id="WHY84763.1"/>
    </source>
</evidence>
<dbReference type="Proteomes" id="UP001178288">
    <property type="component" value="Chromosome"/>
</dbReference>
<organism evidence="2 3">
    <name type="scientific">Neobacillus novalis</name>
    <dbReference type="NCBI Taxonomy" id="220687"/>
    <lineage>
        <taxon>Bacteria</taxon>
        <taxon>Bacillati</taxon>
        <taxon>Bacillota</taxon>
        <taxon>Bacilli</taxon>
        <taxon>Bacillales</taxon>
        <taxon>Bacillaceae</taxon>
        <taxon>Neobacillus</taxon>
    </lineage>
</organism>
<feature type="region of interest" description="Disordered" evidence="1">
    <location>
        <begin position="84"/>
        <end position="104"/>
    </location>
</feature>
<proteinExistence type="predicted"/>
<dbReference type="RefSeq" id="WP_066090209.1">
    <property type="nucleotide sequence ID" value="NZ_CP126114.1"/>
</dbReference>
<protein>
    <submittedName>
        <fullName evidence="2">Uncharacterized protein</fullName>
    </submittedName>
</protein>
<accession>A0AA95SB96</accession>
<dbReference type="EMBL" id="CP126114">
    <property type="protein sequence ID" value="WHY84763.1"/>
    <property type="molecule type" value="Genomic_DNA"/>
</dbReference>
<keyword evidence="3" id="KW-1185">Reference proteome</keyword>